<dbReference type="PANTHER" id="PTHR47926">
    <property type="entry name" value="PENTATRICOPEPTIDE REPEAT-CONTAINING PROTEIN"/>
    <property type="match status" value="1"/>
</dbReference>
<name>A0AAV9E537_ACOCL</name>
<dbReference type="InterPro" id="IPR002885">
    <property type="entry name" value="PPR_rpt"/>
</dbReference>
<keyword evidence="1" id="KW-0677">Repeat</keyword>
<gene>
    <name evidence="2" type="primary">PCMP-H17</name>
    <name evidence="2" type="ORF">QJS10_CPA09g00842</name>
</gene>
<accession>A0AAV9E537</accession>
<organism evidence="2 3">
    <name type="scientific">Acorus calamus</name>
    <name type="common">Sweet flag</name>
    <dbReference type="NCBI Taxonomy" id="4465"/>
    <lineage>
        <taxon>Eukaryota</taxon>
        <taxon>Viridiplantae</taxon>
        <taxon>Streptophyta</taxon>
        <taxon>Embryophyta</taxon>
        <taxon>Tracheophyta</taxon>
        <taxon>Spermatophyta</taxon>
        <taxon>Magnoliopsida</taxon>
        <taxon>Liliopsida</taxon>
        <taxon>Acoraceae</taxon>
        <taxon>Acorus</taxon>
    </lineage>
</organism>
<protein>
    <submittedName>
        <fullName evidence="2">Pentatricopeptide repeat-containing protein</fullName>
    </submittedName>
</protein>
<evidence type="ECO:0000313" key="3">
    <source>
        <dbReference type="Proteomes" id="UP001180020"/>
    </source>
</evidence>
<reference evidence="2" key="1">
    <citation type="journal article" date="2023" name="Nat. Commun.">
        <title>Diploid and tetraploid genomes of Acorus and the evolution of monocots.</title>
        <authorList>
            <person name="Ma L."/>
            <person name="Liu K.W."/>
            <person name="Li Z."/>
            <person name="Hsiao Y.Y."/>
            <person name="Qi Y."/>
            <person name="Fu T."/>
            <person name="Tang G.D."/>
            <person name="Zhang D."/>
            <person name="Sun W.H."/>
            <person name="Liu D.K."/>
            <person name="Li Y."/>
            <person name="Chen G.Z."/>
            <person name="Liu X.D."/>
            <person name="Liao X.Y."/>
            <person name="Jiang Y.T."/>
            <person name="Yu X."/>
            <person name="Hao Y."/>
            <person name="Huang J."/>
            <person name="Zhao X.W."/>
            <person name="Ke S."/>
            <person name="Chen Y.Y."/>
            <person name="Wu W.L."/>
            <person name="Hsu J.L."/>
            <person name="Lin Y.F."/>
            <person name="Huang M.D."/>
            <person name="Li C.Y."/>
            <person name="Huang L."/>
            <person name="Wang Z.W."/>
            <person name="Zhao X."/>
            <person name="Zhong W.Y."/>
            <person name="Peng D.H."/>
            <person name="Ahmad S."/>
            <person name="Lan S."/>
            <person name="Zhang J.S."/>
            <person name="Tsai W.C."/>
            <person name="Van de Peer Y."/>
            <person name="Liu Z.J."/>
        </authorList>
    </citation>
    <scope>NUCLEOTIDE SEQUENCE</scope>
    <source>
        <strain evidence="2">CP</strain>
    </source>
</reference>
<proteinExistence type="predicted"/>
<dbReference type="AlphaFoldDB" id="A0AAV9E537"/>
<dbReference type="EMBL" id="JAUJYO010000009">
    <property type="protein sequence ID" value="KAK1308561.1"/>
    <property type="molecule type" value="Genomic_DNA"/>
</dbReference>
<dbReference type="InterPro" id="IPR046960">
    <property type="entry name" value="PPR_At4g14850-like_plant"/>
</dbReference>
<keyword evidence="3" id="KW-1185">Reference proteome</keyword>
<evidence type="ECO:0000313" key="2">
    <source>
        <dbReference type="EMBL" id="KAK1308561.1"/>
    </source>
</evidence>
<dbReference type="Proteomes" id="UP001180020">
    <property type="component" value="Unassembled WGS sequence"/>
</dbReference>
<dbReference type="Gene3D" id="1.25.40.10">
    <property type="entry name" value="Tetratricopeptide repeat domain"/>
    <property type="match status" value="1"/>
</dbReference>
<dbReference type="NCBIfam" id="TIGR00756">
    <property type="entry name" value="PPR"/>
    <property type="match status" value="1"/>
</dbReference>
<dbReference type="InterPro" id="IPR011990">
    <property type="entry name" value="TPR-like_helical_dom_sf"/>
</dbReference>
<dbReference type="GO" id="GO:0009451">
    <property type="term" value="P:RNA modification"/>
    <property type="evidence" value="ECO:0007669"/>
    <property type="project" value="InterPro"/>
</dbReference>
<dbReference type="GO" id="GO:0003723">
    <property type="term" value="F:RNA binding"/>
    <property type="evidence" value="ECO:0007669"/>
    <property type="project" value="InterPro"/>
</dbReference>
<sequence>MSNVYSIEPRSEHYACAVDLLGRTGRLSEAKELIDRMVVEAGPSVWGALLSACKTYKNLEMAEVEAV</sequence>
<reference evidence="2" key="2">
    <citation type="submission" date="2023-06" db="EMBL/GenBank/DDBJ databases">
        <authorList>
            <person name="Ma L."/>
            <person name="Liu K.-W."/>
            <person name="Li Z."/>
            <person name="Hsiao Y.-Y."/>
            <person name="Qi Y."/>
            <person name="Fu T."/>
            <person name="Tang G."/>
            <person name="Zhang D."/>
            <person name="Sun W.-H."/>
            <person name="Liu D.-K."/>
            <person name="Li Y."/>
            <person name="Chen G.-Z."/>
            <person name="Liu X.-D."/>
            <person name="Liao X.-Y."/>
            <person name="Jiang Y.-T."/>
            <person name="Yu X."/>
            <person name="Hao Y."/>
            <person name="Huang J."/>
            <person name="Zhao X.-W."/>
            <person name="Ke S."/>
            <person name="Chen Y.-Y."/>
            <person name="Wu W.-L."/>
            <person name="Hsu J.-L."/>
            <person name="Lin Y.-F."/>
            <person name="Huang M.-D."/>
            <person name="Li C.-Y."/>
            <person name="Huang L."/>
            <person name="Wang Z.-W."/>
            <person name="Zhao X."/>
            <person name="Zhong W.-Y."/>
            <person name="Peng D.-H."/>
            <person name="Ahmad S."/>
            <person name="Lan S."/>
            <person name="Zhang J.-S."/>
            <person name="Tsai W.-C."/>
            <person name="Van De Peer Y."/>
            <person name="Liu Z.-J."/>
        </authorList>
    </citation>
    <scope>NUCLEOTIDE SEQUENCE</scope>
    <source>
        <strain evidence="2">CP</strain>
        <tissue evidence="2">Leaves</tissue>
    </source>
</reference>
<comment type="caution">
    <text evidence="2">The sequence shown here is derived from an EMBL/GenBank/DDBJ whole genome shotgun (WGS) entry which is preliminary data.</text>
</comment>
<evidence type="ECO:0000256" key="1">
    <source>
        <dbReference type="ARBA" id="ARBA00022737"/>
    </source>
</evidence>